<name>A0ABR7EUR3_9FIRM</name>
<dbReference type="InterPro" id="IPR026906">
    <property type="entry name" value="LRR_5"/>
</dbReference>
<dbReference type="InterPro" id="IPR003961">
    <property type="entry name" value="FN3_dom"/>
</dbReference>
<evidence type="ECO:0000259" key="1">
    <source>
        <dbReference type="PROSITE" id="PS50853"/>
    </source>
</evidence>
<dbReference type="SUPFAM" id="SSF49265">
    <property type="entry name" value="Fibronectin type III"/>
    <property type="match status" value="1"/>
</dbReference>
<dbReference type="PROSITE" id="PS50853">
    <property type="entry name" value="FN3"/>
    <property type="match status" value="1"/>
</dbReference>
<dbReference type="Pfam" id="PF13306">
    <property type="entry name" value="LRR_5"/>
    <property type="match status" value="1"/>
</dbReference>
<evidence type="ECO:0000313" key="2">
    <source>
        <dbReference type="EMBL" id="MBC5664459.1"/>
    </source>
</evidence>
<dbReference type="Gene3D" id="3.80.10.10">
    <property type="entry name" value="Ribonuclease Inhibitor"/>
    <property type="match status" value="1"/>
</dbReference>
<gene>
    <name evidence="2" type="ORF">H8S07_04050</name>
</gene>
<dbReference type="EMBL" id="JACOOY010000004">
    <property type="protein sequence ID" value="MBC5664459.1"/>
    <property type="molecule type" value="Genomic_DNA"/>
</dbReference>
<dbReference type="InterPro" id="IPR013783">
    <property type="entry name" value="Ig-like_fold"/>
</dbReference>
<proteinExistence type="predicted"/>
<comment type="caution">
    <text evidence="2">The sequence shown here is derived from an EMBL/GenBank/DDBJ whole genome shotgun (WGS) entry which is preliminary data.</text>
</comment>
<feature type="domain" description="Fibronectin type-III" evidence="1">
    <location>
        <begin position="292"/>
        <end position="389"/>
    </location>
</feature>
<protein>
    <submittedName>
        <fullName evidence="2">Leucine-rich repeat protein</fullName>
    </submittedName>
</protein>
<keyword evidence="3" id="KW-1185">Reference proteome</keyword>
<dbReference type="Gene3D" id="2.60.40.10">
    <property type="entry name" value="Immunoglobulins"/>
    <property type="match status" value="1"/>
</dbReference>
<dbReference type="Proteomes" id="UP000647235">
    <property type="component" value="Unassembled WGS sequence"/>
</dbReference>
<dbReference type="RefSeq" id="WP_021860066.1">
    <property type="nucleotide sequence ID" value="NZ_JACOOY010000004.1"/>
</dbReference>
<reference evidence="2 3" key="1">
    <citation type="submission" date="2020-08" db="EMBL/GenBank/DDBJ databases">
        <title>Genome public.</title>
        <authorList>
            <person name="Liu C."/>
            <person name="Sun Q."/>
        </authorList>
    </citation>
    <scope>NUCLEOTIDE SEQUENCE [LARGE SCALE GENOMIC DNA]</scope>
    <source>
        <strain evidence="2 3">NSJ-36</strain>
    </source>
</reference>
<dbReference type="InterPro" id="IPR032675">
    <property type="entry name" value="LRR_dom_sf"/>
</dbReference>
<organism evidence="2 3">
    <name type="scientific">Dorea hominis</name>
    <dbReference type="NCBI Taxonomy" id="2763040"/>
    <lineage>
        <taxon>Bacteria</taxon>
        <taxon>Bacillati</taxon>
        <taxon>Bacillota</taxon>
        <taxon>Clostridia</taxon>
        <taxon>Lachnospirales</taxon>
        <taxon>Lachnospiraceae</taxon>
        <taxon>Dorea</taxon>
    </lineage>
</organism>
<accession>A0ABR7EUR3</accession>
<sequence>MKKKHWKQHVTTVILSATLFLVLIFMSGKLGMVAYASDKISGEVGTLKWYLEEQKDVVDEKEQVETALVISGKGEIPDYKNPEDRPWNGIADQIEKVEIKSVKGKDNITKIGARAFENLPNLSRVWIPSSVRIIEKYAFKNCPKLDFVTIMSSTGVDEEAFDPDVIQDVICDHMYMGRVYVADDIVMATLKKDGKCSYEIYCSGCGDYVDSAGDQKIPFIKSIYLQKKNYVYTGKKITPEVIVKDRKRKVLEKDSDYKLKYSAGRQYVGTYTVKVNGYNKYRFTKKLSFIIKPQGTKIVKISAGKKAFTVKVQKQSIQTTGYEIAYSTNKNFAKGTEKKLVIPSNKTTKKKITGLKKGRKYYVKACTYKTVKGKKYHSRWSEVKTVRVK</sequence>
<evidence type="ECO:0000313" key="3">
    <source>
        <dbReference type="Proteomes" id="UP000647235"/>
    </source>
</evidence>
<dbReference type="InterPro" id="IPR036116">
    <property type="entry name" value="FN3_sf"/>
</dbReference>